<organism evidence="1 2">
    <name type="scientific">Dissophora globulifera</name>
    <dbReference type="NCBI Taxonomy" id="979702"/>
    <lineage>
        <taxon>Eukaryota</taxon>
        <taxon>Fungi</taxon>
        <taxon>Fungi incertae sedis</taxon>
        <taxon>Mucoromycota</taxon>
        <taxon>Mortierellomycotina</taxon>
        <taxon>Mortierellomycetes</taxon>
        <taxon>Mortierellales</taxon>
        <taxon>Mortierellaceae</taxon>
        <taxon>Dissophora</taxon>
    </lineage>
</organism>
<evidence type="ECO:0000313" key="2">
    <source>
        <dbReference type="Proteomes" id="UP000738325"/>
    </source>
</evidence>
<reference evidence="1" key="1">
    <citation type="journal article" date="2020" name="Fungal Divers.">
        <title>Resolving the Mortierellaceae phylogeny through synthesis of multi-gene phylogenetics and phylogenomics.</title>
        <authorList>
            <person name="Vandepol N."/>
            <person name="Liber J."/>
            <person name="Desiro A."/>
            <person name="Na H."/>
            <person name="Kennedy M."/>
            <person name="Barry K."/>
            <person name="Grigoriev I.V."/>
            <person name="Miller A.N."/>
            <person name="O'Donnell K."/>
            <person name="Stajich J.E."/>
            <person name="Bonito G."/>
        </authorList>
    </citation>
    <scope>NUCLEOTIDE SEQUENCE</scope>
    <source>
        <strain evidence="1">REB-010B</strain>
    </source>
</reference>
<protein>
    <submittedName>
        <fullName evidence="1">Uncharacterized protein</fullName>
    </submittedName>
</protein>
<dbReference type="EMBL" id="JAAAIP010000015">
    <property type="protein sequence ID" value="KAG0329473.1"/>
    <property type="molecule type" value="Genomic_DNA"/>
</dbReference>
<dbReference type="OrthoDB" id="2250876at2759"/>
<dbReference type="Proteomes" id="UP000738325">
    <property type="component" value="Unassembled WGS sequence"/>
</dbReference>
<sequence>MFSIQSVQEILLNEVEVYGRDGMFDCRKEPTGEQKGVHRKTSILRTSTYEVLVTSRVRIDRGFDGSISVEILESELKNIRVFVDTVRLEGRRKIKKRSVKKIANIYGVDRLRQIRSKFDKYDTFQLRRCSGPLTDAA</sequence>
<keyword evidence="2" id="KW-1185">Reference proteome</keyword>
<accession>A0A9P6V0A9</accession>
<comment type="caution">
    <text evidence="1">The sequence shown here is derived from an EMBL/GenBank/DDBJ whole genome shotgun (WGS) entry which is preliminary data.</text>
</comment>
<proteinExistence type="predicted"/>
<dbReference type="AlphaFoldDB" id="A0A9P6V0A9"/>
<evidence type="ECO:0000313" key="1">
    <source>
        <dbReference type="EMBL" id="KAG0329473.1"/>
    </source>
</evidence>
<gene>
    <name evidence="1" type="ORF">BGZ99_001859</name>
</gene>
<name>A0A9P6V0A9_9FUNG</name>